<name>A0A854QM58_CRYNE</name>
<feature type="compositionally biased region" description="Low complexity" evidence="1">
    <location>
        <begin position="62"/>
        <end position="73"/>
    </location>
</feature>
<accession>A0A854QM58</accession>
<gene>
    <name evidence="2" type="ORF">C361_00077</name>
</gene>
<comment type="caution">
    <text evidence="2">The sequence shown here is derived from an EMBL/GenBank/DDBJ whole genome shotgun (WGS) entry which is preliminary data.</text>
</comment>
<proteinExistence type="predicted"/>
<sequence length="252" mass="27575">MATVTATMDDLIASLSGNMHVSQEGYDLKALHEFLAQNLPLPFPSPTAYAYPVVPRPPPLSRKPSSLPSYTHPSPTPTSLPLPYNQTPHPPVSYERPQSSQTPAQRPAPLRRASSFGTVPHSYAPAANSHQAPEPSYAAFESDAFAPFWQGAVEETEREDPWARIRNAPTGDFGFAAAQEQPQITDGTGTHQYQWGLQLGGCGQSQQTVMAAQSNGDVGMDMDEDEDMEDNGLVESMVEYGDENDTWRRGKW</sequence>
<evidence type="ECO:0000313" key="2">
    <source>
        <dbReference type="EMBL" id="OXG31191.1"/>
    </source>
</evidence>
<evidence type="ECO:0000256" key="1">
    <source>
        <dbReference type="SAM" id="MobiDB-lite"/>
    </source>
</evidence>
<dbReference type="OrthoDB" id="2564985at2759"/>
<dbReference type="EMBL" id="AMKT01000003">
    <property type="protein sequence ID" value="OXG31191.1"/>
    <property type="molecule type" value="Genomic_DNA"/>
</dbReference>
<dbReference type="Proteomes" id="UP000199727">
    <property type="component" value="Unassembled WGS sequence"/>
</dbReference>
<feature type="region of interest" description="Disordered" evidence="1">
    <location>
        <begin position="60"/>
        <end position="136"/>
    </location>
</feature>
<organism evidence="2 3">
    <name type="scientific">Cryptococcus neoformans Tu259-1</name>
    <dbReference type="NCBI Taxonomy" id="1230072"/>
    <lineage>
        <taxon>Eukaryota</taxon>
        <taxon>Fungi</taxon>
        <taxon>Dikarya</taxon>
        <taxon>Basidiomycota</taxon>
        <taxon>Agaricomycotina</taxon>
        <taxon>Tremellomycetes</taxon>
        <taxon>Tremellales</taxon>
        <taxon>Cryptococcaceae</taxon>
        <taxon>Cryptococcus</taxon>
        <taxon>Cryptococcus neoformans species complex</taxon>
    </lineage>
</organism>
<evidence type="ECO:0000313" key="3">
    <source>
        <dbReference type="Proteomes" id="UP000199727"/>
    </source>
</evidence>
<reference evidence="2 3" key="1">
    <citation type="submission" date="2017-06" db="EMBL/GenBank/DDBJ databases">
        <title>Global population genomics of the pathogenic fungus Cryptococcus neoformans var. grubii.</title>
        <authorList>
            <person name="Cuomo C."/>
            <person name="Litvintseva A."/>
            <person name="Chen Y."/>
            <person name="Young S."/>
            <person name="Zeng Q."/>
            <person name="Chapman S."/>
            <person name="Gujja S."/>
            <person name="Saif S."/>
            <person name="Birren B."/>
        </authorList>
    </citation>
    <scope>NUCLEOTIDE SEQUENCE [LARGE SCALE GENOMIC DNA]</scope>
    <source>
        <strain evidence="2 3">Tu259-1</strain>
    </source>
</reference>
<protein>
    <submittedName>
        <fullName evidence="2">Uncharacterized protein</fullName>
    </submittedName>
</protein>
<dbReference type="AlphaFoldDB" id="A0A854QM58"/>